<dbReference type="PANTHER" id="PTHR42760">
    <property type="entry name" value="SHORT-CHAIN DEHYDROGENASES/REDUCTASES FAMILY MEMBER"/>
    <property type="match status" value="1"/>
</dbReference>
<dbReference type="PANTHER" id="PTHR42760:SF115">
    <property type="entry name" value="3-OXOACYL-[ACYL-CARRIER-PROTEIN] REDUCTASE FABG"/>
    <property type="match status" value="1"/>
</dbReference>
<keyword evidence="2" id="KW-0560">Oxidoreductase</keyword>
<evidence type="ECO:0000313" key="4">
    <source>
        <dbReference type="Proteomes" id="UP000188603"/>
    </source>
</evidence>
<dbReference type="GO" id="GO:0016616">
    <property type="term" value="F:oxidoreductase activity, acting on the CH-OH group of donors, NAD or NADP as acceptor"/>
    <property type="evidence" value="ECO:0007669"/>
    <property type="project" value="TreeGrafter"/>
</dbReference>
<accession>A0A1U9K8N0</accession>
<name>A0A1U9K8N0_9BACL</name>
<sequence length="95" mass="9891">MRLEDKVAVVTGSGRGIGAAIAHGYASARVTKIVQGLIRKGGHHPEKLEARIPAGRMGEVEDLVGSAVFLASNESDYVTGTTLIVNGGWLANGYT</sequence>
<organism evidence="3 4">
    <name type="scientific">Novibacillus thermophilus</name>
    <dbReference type="NCBI Taxonomy" id="1471761"/>
    <lineage>
        <taxon>Bacteria</taxon>
        <taxon>Bacillati</taxon>
        <taxon>Bacillota</taxon>
        <taxon>Bacilli</taxon>
        <taxon>Bacillales</taxon>
        <taxon>Thermoactinomycetaceae</taxon>
        <taxon>Novibacillus</taxon>
    </lineage>
</organism>
<dbReference type="Pfam" id="PF13561">
    <property type="entry name" value="adh_short_C2"/>
    <property type="match status" value="1"/>
</dbReference>
<dbReference type="RefSeq" id="WP_418304047.1">
    <property type="nucleotide sequence ID" value="NZ_CP019699.1"/>
</dbReference>
<evidence type="ECO:0008006" key="5">
    <source>
        <dbReference type="Google" id="ProtNLM"/>
    </source>
</evidence>
<dbReference type="KEGG" id="ntr:B0W44_12335"/>
<dbReference type="AlphaFoldDB" id="A0A1U9K8N0"/>
<proteinExistence type="inferred from homology"/>
<dbReference type="EMBL" id="CP019699">
    <property type="protein sequence ID" value="AQS56429.1"/>
    <property type="molecule type" value="Genomic_DNA"/>
</dbReference>
<dbReference type="SUPFAM" id="SSF51735">
    <property type="entry name" value="NAD(P)-binding Rossmann-fold domains"/>
    <property type="match status" value="2"/>
</dbReference>
<dbReference type="Gene3D" id="3.40.50.720">
    <property type="entry name" value="NAD(P)-binding Rossmann-like Domain"/>
    <property type="match status" value="2"/>
</dbReference>
<dbReference type="Proteomes" id="UP000188603">
    <property type="component" value="Chromosome"/>
</dbReference>
<protein>
    <recommendedName>
        <fullName evidence="5">SDR family oxidoreductase</fullName>
    </recommendedName>
</protein>
<evidence type="ECO:0000313" key="3">
    <source>
        <dbReference type="EMBL" id="AQS56429.1"/>
    </source>
</evidence>
<evidence type="ECO:0000256" key="2">
    <source>
        <dbReference type="ARBA" id="ARBA00023002"/>
    </source>
</evidence>
<dbReference type="InterPro" id="IPR036291">
    <property type="entry name" value="NAD(P)-bd_dom_sf"/>
</dbReference>
<comment type="similarity">
    <text evidence="1">Belongs to the short-chain dehydrogenases/reductases (SDR) family.</text>
</comment>
<dbReference type="STRING" id="1471761.B0W44_12335"/>
<reference evidence="3 4" key="1">
    <citation type="journal article" date="2015" name="Int. J. Syst. Evol. Microbiol.">
        <title>Novibacillus thermophilus gen. nov., sp. nov., a Gram-staining-negative and moderately thermophilic member of the family Thermoactinomycetaceae.</title>
        <authorList>
            <person name="Yang G."/>
            <person name="Chen J."/>
            <person name="Zhou S."/>
        </authorList>
    </citation>
    <scope>NUCLEOTIDE SEQUENCE [LARGE SCALE GENOMIC DNA]</scope>
    <source>
        <strain evidence="3 4">SG-1</strain>
    </source>
</reference>
<dbReference type="InterPro" id="IPR002347">
    <property type="entry name" value="SDR_fam"/>
</dbReference>
<dbReference type="PRINTS" id="PR00081">
    <property type="entry name" value="GDHRDH"/>
</dbReference>
<gene>
    <name evidence="3" type="ORF">B0W44_12335</name>
</gene>
<evidence type="ECO:0000256" key="1">
    <source>
        <dbReference type="ARBA" id="ARBA00006484"/>
    </source>
</evidence>
<keyword evidence="4" id="KW-1185">Reference proteome</keyword>